<evidence type="ECO:0000256" key="1">
    <source>
        <dbReference type="ARBA" id="ARBA00010136"/>
    </source>
</evidence>
<name>T1BUI3_9ZZZZ</name>
<reference evidence="3" key="1">
    <citation type="submission" date="2013-08" db="EMBL/GenBank/DDBJ databases">
        <authorList>
            <person name="Mendez C."/>
            <person name="Richter M."/>
            <person name="Ferrer M."/>
            <person name="Sanchez J."/>
        </authorList>
    </citation>
    <scope>NUCLEOTIDE SEQUENCE</scope>
</reference>
<comment type="similarity">
    <text evidence="1">Belongs to the peptidase M1 family.</text>
</comment>
<evidence type="ECO:0000259" key="2">
    <source>
        <dbReference type="Pfam" id="PF11838"/>
    </source>
</evidence>
<feature type="non-terminal residue" evidence="3">
    <location>
        <position position="1"/>
    </location>
</feature>
<dbReference type="Gene3D" id="1.25.50.20">
    <property type="match status" value="1"/>
</dbReference>
<comment type="caution">
    <text evidence="3">The sequence shown here is derived from an EMBL/GenBank/DDBJ whole genome shotgun (WGS) entry which is preliminary data.</text>
</comment>
<keyword evidence="3" id="KW-0645">Protease</keyword>
<dbReference type="PANTHER" id="PTHR11533:SF174">
    <property type="entry name" value="PUROMYCIN-SENSITIVE AMINOPEPTIDASE-RELATED"/>
    <property type="match status" value="1"/>
</dbReference>
<organism evidence="3">
    <name type="scientific">mine drainage metagenome</name>
    <dbReference type="NCBI Taxonomy" id="410659"/>
    <lineage>
        <taxon>unclassified sequences</taxon>
        <taxon>metagenomes</taxon>
        <taxon>ecological metagenomes</taxon>
    </lineage>
</organism>
<dbReference type="GO" id="GO:0070006">
    <property type="term" value="F:metalloaminopeptidase activity"/>
    <property type="evidence" value="ECO:0007669"/>
    <property type="project" value="TreeGrafter"/>
</dbReference>
<sequence>TWTSQPGYPVLTVTRHGSTATLEQKHFLYLGKPTERLWPVPVTYRQGSREGRLLLEGPKGEIRLEGSGPLLVNLDRTGFYRVRYGEKGYQELKEEFPRLSARDRWGILDDLYAFLQAGLEPFDRYRSFVETALGSEEYLIVSQLQNQLSMLARLMQFRGPVAELERKFLSQQRTRLGANPAPGEPENASALREPLFHESAVAEAEVGRMLAGRFANYAKEDAALRQAILTGYVREGGPRAFEEVQQRLLKEGRDDEGVRLMSALAQTKDPRQVEELLALTLSGKVNRIYLIYALAYSARNPDGVGASWESFQRHWKEILKVIAGTPFVAQVPEFGIPTWGLRHPAEVKRFFEENPFPEMSRGIRNGLERLELSLALRSRLPPG</sequence>
<dbReference type="GO" id="GO:0042277">
    <property type="term" value="F:peptide binding"/>
    <property type="evidence" value="ECO:0007669"/>
    <property type="project" value="TreeGrafter"/>
</dbReference>
<dbReference type="GO" id="GO:0008270">
    <property type="term" value="F:zinc ion binding"/>
    <property type="evidence" value="ECO:0007669"/>
    <property type="project" value="TreeGrafter"/>
</dbReference>
<dbReference type="InterPro" id="IPR024571">
    <property type="entry name" value="ERAP1-like_C_dom"/>
</dbReference>
<reference evidence="3" key="2">
    <citation type="journal article" date="2014" name="ISME J.">
        <title>Microbial stratification in low pH oxic and suboxic macroscopic growths along an acid mine drainage.</title>
        <authorList>
            <person name="Mendez-Garcia C."/>
            <person name="Mesa V."/>
            <person name="Sprenger R.R."/>
            <person name="Richter M."/>
            <person name="Diez M.S."/>
            <person name="Solano J."/>
            <person name="Bargiela R."/>
            <person name="Golyshina O.V."/>
            <person name="Manteca A."/>
            <person name="Ramos J.L."/>
            <person name="Gallego J.R."/>
            <person name="Llorente I."/>
            <person name="Martins Dos Santos V.A."/>
            <person name="Jensen O.N."/>
            <person name="Pelaez A.I."/>
            <person name="Sanchez J."/>
            <person name="Ferrer M."/>
        </authorList>
    </citation>
    <scope>NUCLEOTIDE SEQUENCE</scope>
</reference>
<dbReference type="GO" id="GO:0043171">
    <property type="term" value="P:peptide catabolic process"/>
    <property type="evidence" value="ECO:0007669"/>
    <property type="project" value="TreeGrafter"/>
</dbReference>
<accession>T1BUI3</accession>
<dbReference type="GO" id="GO:0016020">
    <property type="term" value="C:membrane"/>
    <property type="evidence" value="ECO:0007669"/>
    <property type="project" value="TreeGrafter"/>
</dbReference>
<keyword evidence="3" id="KW-0378">Hydrolase</keyword>
<dbReference type="GO" id="GO:0006508">
    <property type="term" value="P:proteolysis"/>
    <property type="evidence" value="ECO:0007669"/>
    <property type="project" value="TreeGrafter"/>
</dbReference>
<dbReference type="GO" id="GO:0005737">
    <property type="term" value="C:cytoplasm"/>
    <property type="evidence" value="ECO:0007669"/>
    <property type="project" value="TreeGrafter"/>
</dbReference>
<dbReference type="GO" id="GO:0005615">
    <property type="term" value="C:extracellular space"/>
    <property type="evidence" value="ECO:0007669"/>
    <property type="project" value="TreeGrafter"/>
</dbReference>
<dbReference type="AlphaFoldDB" id="T1BUI3"/>
<protein>
    <submittedName>
        <fullName evidence="3">Peptidase M1, membrane alanine aminopeptidase</fullName>
    </submittedName>
</protein>
<gene>
    <name evidence="3" type="ORF">B1B_01568</name>
</gene>
<dbReference type="InterPro" id="IPR050344">
    <property type="entry name" value="Peptidase_M1_aminopeptidases"/>
</dbReference>
<proteinExistence type="inferred from homology"/>
<dbReference type="Pfam" id="PF11838">
    <property type="entry name" value="ERAP1_C"/>
    <property type="match status" value="1"/>
</dbReference>
<dbReference type="PANTHER" id="PTHR11533">
    <property type="entry name" value="PROTEASE M1 ZINC METALLOPROTEASE"/>
    <property type="match status" value="1"/>
</dbReference>
<keyword evidence="3" id="KW-0031">Aminopeptidase</keyword>
<dbReference type="EMBL" id="AUZY01001019">
    <property type="protein sequence ID" value="EQD76606.1"/>
    <property type="molecule type" value="Genomic_DNA"/>
</dbReference>
<evidence type="ECO:0000313" key="3">
    <source>
        <dbReference type="EMBL" id="EQD76606.1"/>
    </source>
</evidence>
<feature type="domain" description="ERAP1-like C-terminal" evidence="2">
    <location>
        <begin position="70"/>
        <end position="371"/>
    </location>
</feature>
<dbReference type="Gene3D" id="2.60.40.1910">
    <property type="match status" value="1"/>
</dbReference>